<dbReference type="eggNOG" id="COG3117">
    <property type="taxonomic scope" value="Bacteria"/>
</dbReference>
<dbReference type="GO" id="GO:0005886">
    <property type="term" value="C:plasma membrane"/>
    <property type="evidence" value="ECO:0007669"/>
    <property type="project" value="InterPro"/>
</dbReference>
<dbReference type="OrthoDB" id="9812080at2"/>
<evidence type="ECO:0000313" key="2">
    <source>
        <dbReference type="Proteomes" id="UP000002221"/>
    </source>
</evidence>
<gene>
    <name evidence="1" type="ordered locus">Rmar_0593</name>
</gene>
<dbReference type="InterPro" id="IPR026265">
    <property type="entry name" value="LptC"/>
</dbReference>
<reference evidence="1 2" key="1">
    <citation type="journal article" date="2009" name="Stand. Genomic Sci.">
        <title>Complete genome sequence of Rhodothermus marinus type strain (R-10).</title>
        <authorList>
            <person name="Nolan M."/>
            <person name="Tindall B.J."/>
            <person name="Pomrenke H."/>
            <person name="Lapidus A."/>
            <person name="Copeland A."/>
            <person name="Glavina Del Rio T."/>
            <person name="Lucas S."/>
            <person name="Chen F."/>
            <person name="Tice H."/>
            <person name="Cheng J.F."/>
            <person name="Saunders E."/>
            <person name="Han C."/>
            <person name="Bruce D."/>
            <person name="Goodwin L."/>
            <person name="Chain P."/>
            <person name="Pitluck S."/>
            <person name="Ovchinikova G."/>
            <person name="Pati A."/>
            <person name="Ivanova N."/>
            <person name="Mavromatis K."/>
            <person name="Chen A."/>
            <person name="Palaniappan K."/>
            <person name="Land M."/>
            <person name="Hauser L."/>
            <person name="Chang Y.J."/>
            <person name="Jeffries C.D."/>
            <person name="Brettin T."/>
            <person name="Goker M."/>
            <person name="Bristow J."/>
            <person name="Eisen J.A."/>
            <person name="Markowitz V."/>
            <person name="Hugenholtz P."/>
            <person name="Kyrpides N.C."/>
            <person name="Klenk H.P."/>
            <person name="Detter J.C."/>
        </authorList>
    </citation>
    <scope>NUCLEOTIDE SEQUENCE [LARGE SCALE GENOMIC DNA]</scope>
    <source>
        <strain evidence="2">ATCC 43812 / DSM 4252 / R-10</strain>
    </source>
</reference>
<dbReference type="GO" id="GO:0015221">
    <property type="term" value="F:lipopolysaccharide transmembrane transporter activity"/>
    <property type="evidence" value="ECO:0007669"/>
    <property type="project" value="InterPro"/>
</dbReference>
<dbReference type="KEGG" id="rmr:Rmar_0593"/>
<keyword evidence="2" id="KW-1185">Reference proteome</keyword>
<dbReference type="PROSITE" id="PS51257">
    <property type="entry name" value="PROKAR_LIPOPROTEIN"/>
    <property type="match status" value="1"/>
</dbReference>
<dbReference type="NCBIfam" id="TIGR04409">
    <property type="entry name" value="LptC_YrbK"/>
    <property type="match status" value="1"/>
</dbReference>
<accession>D0MFG6</accession>
<dbReference type="AlphaFoldDB" id="D0MFG6"/>
<name>D0MFG6_RHOM4</name>
<evidence type="ECO:0008006" key="3">
    <source>
        <dbReference type="Google" id="ProtNLM"/>
    </source>
</evidence>
<organism evidence="1 2">
    <name type="scientific">Rhodothermus marinus (strain ATCC 43812 / DSM 4252 / R-10)</name>
    <name type="common">Rhodothermus obamensis</name>
    <dbReference type="NCBI Taxonomy" id="518766"/>
    <lineage>
        <taxon>Bacteria</taxon>
        <taxon>Pseudomonadati</taxon>
        <taxon>Rhodothermota</taxon>
        <taxon>Rhodothermia</taxon>
        <taxon>Rhodothermales</taxon>
        <taxon>Rhodothermaceae</taxon>
        <taxon>Rhodothermus</taxon>
    </lineage>
</organism>
<dbReference type="Proteomes" id="UP000002221">
    <property type="component" value="Chromosome"/>
</dbReference>
<dbReference type="STRING" id="518766.Rmar_0593"/>
<dbReference type="HOGENOM" id="CLU_128626_0_0_10"/>
<protein>
    <recommendedName>
        <fullName evidence="3">LPS export ABC transporter periplasmic protein LptC</fullName>
    </recommendedName>
</protein>
<sequence>MKRLLQGTLLVGCLLMAACRQPPAPEVVAAVQAEQEPEQESWQVDYRLSLEGRPRARLLAAHLIRQEFPESTYVVLEGTAEEPVRGWLFTPEGDSSATLRAQRVVYYENARRFEAEGEVEVVTREGRRLLTDRLRWFEDRQRLYAPGFVRLLAPDEQVEGFELDADEQLTSYRLRRVTGRVVIEEETSE</sequence>
<dbReference type="RefSeq" id="WP_012843105.1">
    <property type="nucleotide sequence ID" value="NC_013501.1"/>
</dbReference>
<dbReference type="EMBL" id="CP001807">
    <property type="protein sequence ID" value="ACY47493.1"/>
    <property type="molecule type" value="Genomic_DNA"/>
</dbReference>
<proteinExistence type="predicted"/>
<evidence type="ECO:0000313" key="1">
    <source>
        <dbReference type="EMBL" id="ACY47493.1"/>
    </source>
</evidence>